<gene>
    <name evidence="2" type="ORF">SAMN04489727_8728</name>
</gene>
<keyword evidence="3" id="KW-1185">Reference proteome</keyword>
<protein>
    <submittedName>
        <fullName evidence="2">Uncharacterized protein</fullName>
    </submittedName>
</protein>
<keyword evidence="1" id="KW-0472">Membrane</keyword>
<organism evidence="2 3">
    <name type="scientific">Amycolatopsis tolypomycina</name>
    <dbReference type="NCBI Taxonomy" id="208445"/>
    <lineage>
        <taxon>Bacteria</taxon>
        <taxon>Bacillati</taxon>
        <taxon>Actinomycetota</taxon>
        <taxon>Actinomycetes</taxon>
        <taxon>Pseudonocardiales</taxon>
        <taxon>Pseudonocardiaceae</taxon>
        <taxon>Amycolatopsis</taxon>
    </lineage>
</organism>
<feature type="transmembrane region" description="Helical" evidence="1">
    <location>
        <begin position="164"/>
        <end position="183"/>
    </location>
</feature>
<name>A0A1H5CDC2_9PSEU</name>
<dbReference type="STRING" id="208445.SAMN04489727_8728"/>
<dbReference type="RefSeq" id="WP_091318058.1">
    <property type="nucleotide sequence ID" value="NZ_FNSO01000004.1"/>
</dbReference>
<keyword evidence="1" id="KW-0812">Transmembrane</keyword>
<evidence type="ECO:0000313" key="2">
    <source>
        <dbReference type="EMBL" id="SED64793.1"/>
    </source>
</evidence>
<dbReference type="Proteomes" id="UP000199622">
    <property type="component" value="Unassembled WGS sequence"/>
</dbReference>
<evidence type="ECO:0000256" key="1">
    <source>
        <dbReference type="SAM" id="Phobius"/>
    </source>
</evidence>
<reference evidence="3" key="1">
    <citation type="submission" date="2016-10" db="EMBL/GenBank/DDBJ databases">
        <authorList>
            <person name="Varghese N."/>
            <person name="Submissions S."/>
        </authorList>
    </citation>
    <scope>NUCLEOTIDE SEQUENCE [LARGE SCALE GENOMIC DNA]</scope>
    <source>
        <strain evidence="3">DSM 44544</strain>
    </source>
</reference>
<evidence type="ECO:0000313" key="3">
    <source>
        <dbReference type="Proteomes" id="UP000199622"/>
    </source>
</evidence>
<feature type="transmembrane region" description="Helical" evidence="1">
    <location>
        <begin position="38"/>
        <end position="55"/>
    </location>
</feature>
<dbReference type="OrthoDB" id="3428801at2"/>
<proteinExistence type="predicted"/>
<accession>A0A1H5CDC2</accession>
<dbReference type="EMBL" id="FNSO01000004">
    <property type="protein sequence ID" value="SED64793.1"/>
    <property type="molecule type" value="Genomic_DNA"/>
</dbReference>
<keyword evidence="1" id="KW-1133">Transmembrane helix</keyword>
<dbReference type="AlphaFoldDB" id="A0A1H5CDC2"/>
<feature type="transmembrane region" description="Helical" evidence="1">
    <location>
        <begin position="75"/>
        <end position="92"/>
    </location>
</feature>
<feature type="transmembrane region" description="Helical" evidence="1">
    <location>
        <begin position="12"/>
        <end position="31"/>
    </location>
</feature>
<sequence>MRWAALYARSRQLPAAFTALLVTTAGLWFLTRDSWSPVLVMLTLTSAVAVAAIGLSGQDADLDRSAALPWPVRRFAHLALIGVVAGALVLGVQELGTSAVAASIIVRDAAGLAGLAGLAATIAGGQFGWTLPLAWCAISPFVPHDGSTAGRVTAWLLQPAGTPAATWTAVVLAVAGAGTYTAWGGRR</sequence>